<dbReference type="InterPro" id="IPR036388">
    <property type="entry name" value="WH-like_DNA-bd_sf"/>
</dbReference>
<organism evidence="3 4">
    <name type="scientific">Pseudomonas quercus</name>
    <dbReference type="NCBI Taxonomy" id="2722792"/>
    <lineage>
        <taxon>Bacteria</taxon>
        <taxon>Pseudomonadati</taxon>
        <taxon>Pseudomonadota</taxon>
        <taxon>Gammaproteobacteria</taxon>
        <taxon>Pseudomonadales</taxon>
        <taxon>Pseudomonadaceae</taxon>
        <taxon>Pseudomonas</taxon>
    </lineage>
</organism>
<dbReference type="EMBL" id="JAAVJI010000001">
    <property type="protein sequence ID" value="NJO99452.1"/>
    <property type="molecule type" value="Genomic_DNA"/>
</dbReference>
<name>A0ABX0YBG8_9PSED</name>
<accession>A0ABX0YBG8</accession>
<dbReference type="InterPro" id="IPR007432">
    <property type="entry name" value="DUF480"/>
</dbReference>
<evidence type="ECO:0000313" key="4">
    <source>
        <dbReference type="Proteomes" id="UP000746535"/>
    </source>
</evidence>
<dbReference type="PANTHER" id="PTHR38768:SF1">
    <property type="entry name" value="UPF0502 PROTEIN YCEH"/>
    <property type="match status" value="1"/>
</dbReference>
<keyword evidence="4" id="KW-1185">Reference proteome</keyword>
<sequence>MTDHSDNAATLQKPDLTPADLRILGCLVEKQASNPETYPLTLNALVLACNQKTSREPVMQLAPGEVGQRLRVLEQAGFAKLVMGNRADRYEHRLDKALELVPAQVALLSLLFLRGSQTLGDLWTRSSRLHPFDDADQVRHQLDRLIARGYAQQLPRQLGQREVRFTHGWAHVAEGAVENSAPAEVDTAGDTAAAAARLEALEARVATLEARLAALGLD</sequence>
<dbReference type="Gene3D" id="1.10.10.10">
    <property type="entry name" value="Winged helix-like DNA-binding domain superfamily/Winged helix DNA-binding domain"/>
    <property type="match status" value="2"/>
</dbReference>
<dbReference type="Pfam" id="PF04337">
    <property type="entry name" value="DUF480"/>
    <property type="match status" value="1"/>
</dbReference>
<reference evidence="3 4" key="1">
    <citation type="submission" date="2020-03" db="EMBL/GenBank/DDBJ databases">
        <authorList>
            <person name="Wang L."/>
            <person name="He N."/>
            <person name="Li Y."/>
            <person name="Fang Y."/>
            <person name="Zhang F."/>
        </authorList>
    </citation>
    <scope>NUCLEOTIDE SEQUENCE [LARGE SCALE GENOMIC DNA]</scope>
    <source>
        <strain evidence="4">hsmgli-8</strain>
    </source>
</reference>
<comment type="caution">
    <text evidence="3">The sequence shown here is derived from an EMBL/GenBank/DDBJ whole genome shotgun (WGS) entry which is preliminary data.</text>
</comment>
<evidence type="ECO:0000256" key="2">
    <source>
        <dbReference type="SAM" id="Coils"/>
    </source>
</evidence>
<dbReference type="HAMAP" id="MF_01584">
    <property type="entry name" value="UPF0502"/>
    <property type="match status" value="1"/>
</dbReference>
<gene>
    <name evidence="3" type="ORF">HBH25_01025</name>
</gene>
<dbReference type="SUPFAM" id="SSF46785">
    <property type="entry name" value="Winged helix' DNA-binding domain"/>
    <property type="match status" value="2"/>
</dbReference>
<comment type="similarity">
    <text evidence="1">Belongs to the UPF0502 family.</text>
</comment>
<dbReference type="Proteomes" id="UP000746535">
    <property type="component" value="Unassembled WGS sequence"/>
</dbReference>
<dbReference type="RefSeq" id="WP_168080623.1">
    <property type="nucleotide sequence ID" value="NZ_JAAVJI010000001.1"/>
</dbReference>
<feature type="coiled-coil region" evidence="2">
    <location>
        <begin position="191"/>
        <end position="218"/>
    </location>
</feature>
<dbReference type="InterPro" id="IPR036390">
    <property type="entry name" value="WH_DNA-bd_sf"/>
</dbReference>
<protein>
    <submittedName>
        <fullName evidence="3">DUF480 domain-containing protein</fullName>
    </submittedName>
</protein>
<dbReference type="PANTHER" id="PTHR38768">
    <property type="entry name" value="UPF0502 PROTEIN YCEH"/>
    <property type="match status" value="1"/>
</dbReference>
<evidence type="ECO:0000256" key="1">
    <source>
        <dbReference type="HAMAP-Rule" id="MF_01584"/>
    </source>
</evidence>
<keyword evidence="2" id="KW-0175">Coiled coil</keyword>
<evidence type="ECO:0000313" key="3">
    <source>
        <dbReference type="EMBL" id="NJO99452.1"/>
    </source>
</evidence>
<proteinExistence type="inferred from homology"/>